<evidence type="ECO:0000259" key="1">
    <source>
        <dbReference type="PROSITE" id="PS50056"/>
    </source>
</evidence>
<dbReference type="GO" id="GO:0004721">
    <property type="term" value="F:phosphoprotein phosphatase activity"/>
    <property type="evidence" value="ECO:0007669"/>
    <property type="project" value="InterPro"/>
</dbReference>
<evidence type="ECO:0000313" key="2">
    <source>
        <dbReference type="EMBL" id="SNS62002.1"/>
    </source>
</evidence>
<sequence length="214" mass="23621">MLTEGDYTLLGQLDIGTVVDFRTLEEREVAPDLLDDRMGALFISNDYSIVPMFAKMSAGERDNIYSGIELTIAPQLRSLFKRLLAGDGAVVYHCSAGQDRTGVATALIYDALGVDRETILKDYHLSTELRRVENEMPPIAAGQYPNNPMVKYYLASRAKGPAKAEPLYTSAGKSHLAQFFDHLDATYGGSAGYLKAKLGFTDDDLNRLRTIMLQ</sequence>
<protein>
    <submittedName>
        <fullName evidence="2">Protein-tyrosine phosphatase</fullName>
    </submittedName>
</protein>
<dbReference type="AlphaFoldDB" id="A0A239G0D6"/>
<dbReference type="EMBL" id="FZOS01000010">
    <property type="protein sequence ID" value="SNS62002.1"/>
    <property type="molecule type" value="Genomic_DNA"/>
</dbReference>
<feature type="domain" description="Tyrosine specific protein phosphatases" evidence="1">
    <location>
        <begin position="70"/>
        <end position="107"/>
    </location>
</feature>
<proteinExistence type="predicted"/>
<evidence type="ECO:0000313" key="3">
    <source>
        <dbReference type="Proteomes" id="UP000198281"/>
    </source>
</evidence>
<accession>A0A239G0D6</accession>
<organism evidence="2 3">
    <name type="scientific">Edaphosphingomonas laterariae</name>
    <dbReference type="NCBI Taxonomy" id="861865"/>
    <lineage>
        <taxon>Bacteria</taxon>
        <taxon>Pseudomonadati</taxon>
        <taxon>Pseudomonadota</taxon>
        <taxon>Alphaproteobacteria</taxon>
        <taxon>Sphingomonadales</taxon>
        <taxon>Rhizorhabdaceae</taxon>
        <taxon>Edaphosphingomonas</taxon>
    </lineage>
</organism>
<dbReference type="Proteomes" id="UP000198281">
    <property type="component" value="Unassembled WGS sequence"/>
</dbReference>
<dbReference type="Gene3D" id="3.90.190.10">
    <property type="entry name" value="Protein tyrosine phosphatase superfamily"/>
    <property type="match status" value="1"/>
</dbReference>
<dbReference type="InterPro" id="IPR000387">
    <property type="entry name" value="Tyr_Pase_dom"/>
</dbReference>
<dbReference type="SUPFAM" id="SSF52799">
    <property type="entry name" value="(Phosphotyrosine protein) phosphatases II"/>
    <property type="match status" value="1"/>
</dbReference>
<dbReference type="PROSITE" id="PS50056">
    <property type="entry name" value="TYR_PHOSPHATASE_2"/>
    <property type="match status" value="1"/>
</dbReference>
<dbReference type="InterPro" id="IPR029021">
    <property type="entry name" value="Prot-tyrosine_phosphatase-like"/>
</dbReference>
<dbReference type="InterPro" id="IPR026893">
    <property type="entry name" value="Tyr/Ser_Pase_IphP-type"/>
</dbReference>
<gene>
    <name evidence="2" type="ORF">SAMN06295912_110104</name>
</gene>
<reference evidence="3" key="1">
    <citation type="submission" date="2017-06" db="EMBL/GenBank/DDBJ databases">
        <authorList>
            <person name="Varghese N."/>
            <person name="Submissions S."/>
        </authorList>
    </citation>
    <scope>NUCLEOTIDE SEQUENCE [LARGE SCALE GENOMIC DNA]</scope>
    <source>
        <strain evidence="3">LNB2</strain>
    </source>
</reference>
<keyword evidence="3" id="KW-1185">Reference proteome</keyword>
<name>A0A239G0D6_9SPHN</name>
<dbReference type="Pfam" id="PF13350">
    <property type="entry name" value="Y_phosphatase3"/>
    <property type="match status" value="1"/>
</dbReference>